<comment type="caution">
    <text evidence="12">The sequence shown here is derived from an EMBL/GenBank/DDBJ whole genome shotgun (WGS) entry which is preliminary data.</text>
</comment>
<accession>A0A4Z0FAR1</accession>
<feature type="transmembrane region" description="Helical" evidence="9">
    <location>
        <begin position="458"/>
        <end position="481"/>
    </location>
</feature>
<feature type="transmembrane region" description="Helical" evidence="9">
    <location>
        <begin position="395"/>
        <end position="415"/>
    </location>
</feature>
<dbReference type="SMART" id="SM00116">
    <property type="entry name" value="CBS"/>
    <property type="match status" value="1"/>
</dbReference>
<dbReference type="EMBL" id="SRIO01000003">
    <property type="protein sequence ID" value="TFZ83563.1"/>
    <property type="molecule type" value="Genomic_DNA"/>
</dbReference>
<evidence type="ECO:0000256" key="4">
    <source>
        <dbReference type="ARBA" id="ARBA00022692"/>
    </source>
</evidence>
<keyword evidence="9" id="KW-1003">Cell membrane</keyword>
<keyword evidence="13" id="KW-1185">Reference proteome</keyword>
<evidence type="ECO:0000256" key="2">
    <source>
        <dbReference type="ARBA" id="ARBA00009749"/>
    </source>
</evidence>
<keyword evidence="6 9" id="KW-1133">Transmembrane helix</keyword>
<dbReference type="Gene3D" id="3.10.580.10">
    <property type="entry name" value="CBS-domain"/>
    <property type="match status" value="1"/>
</dbReference>
<dbReference type="SMART" id="SM00924">
    <property type="entry name" value="MgtE_N"/>
    <property type="match status" value="1"/>
</dbReference>
<comment type="subunit">
    <text evidence="9">Homodimer.</text>
</comment>
<dbReference type="Pfam" id="PF01769">
    <property type="entry name" value="MgtE"/>
    <property type="match status" value="1"/>
</dbReference>
<dbReference type="Pfam" id="PF00571">
    <property type="entry name" value="CBS"/>
    <property type="match status" value="2"/>
</dbReference>
<keyword evidence="5 9" id="KW-0460">Magnesium</keyword>
<dbReference type="PANTHER" id="PTHR43773">
    <property type="entry name" value="MAGNESIUM TRANSPORTER MGTE"/>
    <property type="match status" value="1"/>
</dbReference>
<feature type="coiled-coil region" evidence="10">
    <location>
        <begin position="107"/>
        <end position="134"/>
    </location>
</feature>
<dbReference type="InterPro" id="IPR006667">
    <property type="entry name" value="SLC41_membr_dom"/>
</dbReference>
<dbReference type="InterPro" id="IPR006668">
    <property type="entry name" value="Mg_transptr_MgtE_intracell_dom"/>
</dbReference>
<feature type="transmembrane region" description="Helical" evidence="9">
    <location>
        <begin position="421"/>
        <end position="446"/>
    </location>
</feature>
<proteinExistence type="inferred from homology"/>
<keyword evidence="7 9" id="KW-0472">Membrane</keyword>
<dbReference type="InterPro" id="IPR036739">
    <property type="entry name" value="SLC41_membr_dom_sf"/>
</dbReference>
<dbReference type="SUPFAM" id="SSF54631">
    <property type="entry name" value="CBS-domain pair"/>
    <property type="match status" value="1"/>
</dbReference>
<dbReference type="SUPFAM" id="SSF161093">
    <property type="entry name" value="MgtE membrane domain-like"/>
    <property type="match status" value="1"/>
</dbReference>
<evidence type="ECO:0000256" key="9">
    <source>
        <dbReference type="RuleBase" id="RU362011"/>
    </source>
</evidence>
<keyword evidence="8" id="KW-0129">CBS domain</keyword>
<dbReference type="SUPFAM" id="SSF158791">
    <property type="entry name" value="MgtE N-terminal domain-like"/>
    <property type="match status" value="1"/>
</dbReference>
<dbReference type="GO" id="GO:0005886">
    <property type="term" value="C:plasma membrane"/>
    <property type="evidence" value="ECO:0007669"/>
    <property type="project" value="UniProtKB-SubCell"/>
</dbReference>
<evidence type="ECO:0000256" key="8">
    <source>
        <dbReference type="PROSITE-ProRule" id="PRU00703"/>
    </source>
</evidence>
<evidence type="ECO:0000256" key="1">
    <source>
        <dbReference type="ARBA" id="ARBA00004141"/>
    </source>
</evidence>
<evidence type="ECO:0000256" key="7">
    <source>
        <dbReference type="ARBA" id="ARBA00023136"/>
    </source>
</evidence>
<evidence type="ECO:0000259" key="11">
    <source>
        <dbReference type="PROSITE" id="PS51371"/>
    </source>
</evidence>
<dbReference type="Proteomes" id="UP000297890">
    <property type="component" value="Unassembled WGS sequence"/>
</dbReference>
<evidence type="ECO:0000256" key="10">
    <source>
        <dbReference type="SAM" id="Coils"/>
    </source>
</evidence>
<keyword evidence="3 9" id="KW-0813">Transport</keyword>
<dbReference type="OrthoDB" id="9790355at2"/>
<evidence type="ECO:0000256" key="5">
    <source>
        <dbReference type="ARBA" id="ARBA00022842"/>
    </source>
</evidence>
<dbReference type="NCBIfam" id="TIGR00400">
    <property type="entry name" value="mgtE"/>
    <property type="match status" value="1"/>
</dbReference>
<dbReference type="Gene3D" id="1.25.60.10">
    <property type="entry name" value="MgtE N-terminal domain-like"/>
    <property type="match status" value="1"/>
</dbReference>
<dbReference type="InterPro" id="IPR046342">
    <property type="entry name" value="CBS_dom_sf"/>
</dbReference>
<dbReference type="InterPro" id="IPR038076">
    <property type="entry name" value="MgtE_N_sf"/>
</dbReference>
<dbReference type="InterPro" id="IPR006669">
    <property type="entry name" value="MgtE_transporter"/>
</dbReference>
<organism evidence="12 13">
    <name type="scientific">Candidatus Macondimonas diazotrophica</name>
    <dbReference type="NCBI Taxonomy" id="2305248"/>
    <lineage>
        <taxon>Bacteria</taxon>
        <taxon>Pseudomonadati</taxon>
        <taxon>Pseudomonadota</taxon>
        <taxon>Gammaproteobacteria</taxon>
        <taxon>Chromatiales</taxon>
        <taxon>Ectothiorhodospiraceae</taxon>
        <taxon>Candidatus Macondimonas</taxon>
    </lineage>
</organism>
<comment type="subcellular location">
    <subcellularLocation>
        <location evidence="9">Cell membrane</location>
        <topology evidence="9">Multi-pass membrane protein</topology>
    </subcellularLocation>
    <subcellularLocation>
        <location evidence="1">Membrane</location>
        <topology evidence="1">Multi-pass membrane protein</topology>
    </subcellularLocation>
</comment>
<sequence length="482" mass="53136">MEPAPNQRPADSTRLQHIMREVSELLRKQHLVEQLLDRTDTPRHALEQQVLHRQHLSELERKLSRLHPADIAHILEALPLEERLTVWDLVRADLDGEILLEVSDAVRESLIARMDQAELQAAAAQLDADELADLAADLPRDVLQSVLDAMDAQNRARLQAALSYPEDTVGALMDYAPVTIREDISLDVVYRYLRRIGELPDHTDKLFVTNRHGQLTGILLLRRLVAEDPARRVSEVMARDVVTFSPGDPAEEAAQAFERYDLVSAPVVDERRHVLGRLTIDVVVDYLQELRNAEMLGRAGLREDEDLFAGVGPSVRNRWPWLAVNLVTALIASRVIGLFEGTIERLVALAALMPIVAGIGGNTGNQTSALIIRALALDQLNDNNTHRLIRKEIRVALLNGLVWGSVVGAVAYGLYGNPALGVVMSAAMLLNLLLAALAGMLIPLAMHRLRRDPALGSSVLLTATTDSGGFFIFLGLASVFLQ</sequence>
<dbReference type="AlphaFoldDB" id="A0A4Z0FAR1"/>
<feature type="domain" description="CBS" evidence="11">
    <location>
        <begin position="237"/>
        <end position="294"/>
    </location>
</feature>
<dbReference type="GO" id="GO:0015095">
    <property type="term" value="F:magnesium ion transmembrane transporter activity"/>
    <property type="evidence" value="ECO:0007669"/>
    <property type="project" value="UniProtKB-UniRule"/>
</dbReference>
<reference evidence="12 13" key="1">
    <citation type="journal article" date="2019" name="ISME J.">
        <title>Candidatus Macondimonas diazotrophica, a novel gammaproteobacterial genus dominating crude-oil-contaminated coastal sediments.</title>
        <authorList>
            <person name="Karthikeyan S."/>
            <person name="Konstantinidis K."/>
        </authorList>
    </citation>
    <scope>NUCLEOTIDE SEQUENCE [LARGE SCALE GENOMIC DNA]</scope>
    <source>
        <strain evidence="12 13">KTK01</strain>
    </source>
</reference>
<name>A0A4Z0FAR1_9GAMM</name>
<gene>
    <name evidence="12" type="primary">mgtE</name>
    <name evidence="12" type="ORF">E4680_03435</name>
</gene>
<comment type="caution">
    <text evidence="9">Lacks conserved residue(s) required for the propagation of feature annotation.</text>
</comment>
<keyword evidence="9" id="KW-0479">Metal-binding</keyword>
<keyword evidence="4 9" id="KW-0812">Transmembrane</keyword>
<dbReference type="CDD" id="cd04606">
    <property type="entry name" value="CBS_pair_Mg_transporter"/>
    <property type="match status" value="1"/>
</dbReference>
<dbReference type="Pfam" id="PF03448">
    <property type="entry name" value="MgtE_N"/>
    <property type="match status" value="1"/>
</dbReference>
<dbReference type="PROSITE" id="PS51371">
    <property type="entry name" value="CBS"/>
    <property type="match status" value="1"/>
</dbReference>
<protein>
    <recommendedName>
        <fullName evidence="9">Magnesium transporter MgtE</fullName>
    </recommendedName>
</protein>
<evidence type="ECO:0000313" key="13">
    <source>
        <dbReference type="Proteomes" id="UP000297890"/>
    </source>
</evidence>
<keyword evidence="10" id="KW-0175">Coiled coil</keyword>
<evidence type="ECO:0000256" key="6">
    <source>
        <dbReference type="ARBA" id="ARBA00022989"/>
    </source>
</evidence>
<evidence type="ECO:0000313" key="12">
    <source>
        <dbReference type="EMBL" id="TFZ83563.1"/>
    </source>
</evidence>
<dbReference type="InterPro" id="IPR000644">
    <property type="entry name" value="CBS_dom"/>
</dbReference>
<dbReference type="PANTHER" id="PTHR43773:SF1">
    <property type="entry name" value="MAGNESIUM TRANSPORTER MGTE"/>
    <property type="match status" value="1"/>
</dbReference>
<dbReference type="GO" id="GO:0046872">
    <property type="term" value="F:metal ion binding"/>
    <property type="evidence" value="ECO:0007669"/>
    <property type="project" value="UniProtKB-KW"/>
</dbReference>
<dbReference type="Gene3D" id="1.10.357.20">
    <property type="entry name" value="SLC41 divalent cation transporters, integral membrane domain"/>
    <property type="match status" value="1"/>
</dbReference>
<comment type="function">
    <text evidence="9">Acts as a magnesium transporter.</text>
</comment>
<comment type="similarity">
    <text evidence="2 9">Belongs to the SLC41A transporter family.</text>
</comment>
<evidence type="ECO:0000256" key="3">
    <source>
        <dbReference type="ARBA" id="ARBA00022448"/>
    </source>
</evidence>
<dbReference type="RefSeq" id="WP_135280980.1">
    <property type="nucleotide sequence ID" value="NZ_SRIO01000003.1"/>
</dbReference>